<feature type="binding site" evidence="11">
    <location>
        <position position="227"/>
    </location>
    <ligand>
        <name>Zn(2+)</name>
        <dbReference type="ChEBI" id="CHEBI:29105"/>
        <label>1</label>
    </ligand>
</feature>
<keyword evidence="7" id="KW-0482">Metalloprotease</keyword>
<proteinExistence type="inferred from homology"/>
<dbReference type="CDD" id="cd04278">
    <property type="entry name" value="ZnMc_MMP"/>
    <property type="match status" value="1"/>
</dbReference>
<evidence type="ECO:0000256" key="2">
    <source>
        <dbReference type="ARBA" id="ARBA00022670"/>
    </source>
</evidence>
<feature type="binding site" evidence="11">
    <location>
        <position position="257"/>
    </location>
    <ligand>
        <name>Ca(2+)</name>
        <dbReference type="ChEBI" id="CHEBI:29108"/>
        <label>1</label>
    </ligand>
</feature>
<dbReference type="GO" id="GO:0004222">
    <property type="term" value="F:metalloendopeptidase activity"/>
    <property type="evidence" value="ECO:0007669"/>
    <property type="project" value="InterPro"/>
</dbReference>
<dbReference type="InterPro" id="IPR024079">
    <property type="entry name" value="MetalloPept_cat_dom_sf"/>
</dbReference>
<feature type="binding site" evidence="11">
    <location>
        <position position="281"/>
    </location>
    <ligand>
        <name>Zn(2+)</name>
        <dbReference type="ChEBI" id="CHEBI:29105"/>
        <label>2</label>
        <note>catalytic</note>
    </ligand>
</feature>
<dbReference type="PRINTS" id="PR00138">
    <property type="entry name" value="MATRIXIN"/>
</dbReference>
<feature type="short sequence motif" description="Cysteine switch" evidence="12">
    <location>
        <begin position="124"/>
        <end position="155"/>
    </location>
</feature>
<evidence type="ECO:0000256" key="13">
    <source>
        <dbReference type="SAM" id="SignalP"/>
    </source>
</evidence>
<feature type="binding site" evidence="11">
    <location>
        <position position="254"/>
    </location>
    <ligand>
        <name>Ca(2+)</name>
        <dbReference type="ChEBI" id="CHEBI:29108"/>
        <label>3</label>
    </ligand>
</feature>
<evidence type="ECO:0000256" key="12">
    <source>
        <dbReference type="PIRSR" id="PIRSR621190-5"/>
    </source>
</evidence>
<organism evidence="16 17">
    <name type="scientific">Ficus carica</name>
    <name type="common">Common fig</name>
    <dbReference type="NCBI Taxonomy" id="3494"/>
    <lineage>
        <taxon>Eukaryota</taxon>
        <taxon>Viridiplantae</taxon>
        <taxon>Streptophyta</taxon>
        <taxon>Embryophyta</taxon>
        <taxon>Tracheophyta</taxon>
        <taxon>Spermatophyta</taxon>
        <taxon>Magnoliopsida</taxon>
        <taxon>eudicotyledons</taxon>
        <taxon>Gunneridae</taxon>
        <taxon>Pentapetalae</taxon>
        <taxon>rosids</taxon>
        <taxon>fabids</taxon>
        <taxon>Rosales</taxon>
        <taxon>Moraceae</taxon>
        <taxon>Ficeae</taxon>
        <taxon>Ficus</taxon>
    </lineage>
</organism>
<dbReference type="GO" id="GO:0008270">
    <property type="term" value="F:zinc ion binding"/>
    <property type="evidence" value="ECO:0007669"/>
    <property type="project" value="InterPro"/>
</dbReference>
<dbReference type="InterPro" id="IPR006026">
    <property type="entry name" value="Peptidase_Metallo"/>
</dbReference>
<evidence type="ECO:0000256" key="5">
    <source>
        <dbReference type="ARBA" id="ARBA00022801"/>
    </source>
</evidence>
<keyword evidence="9" id="KW-0325">Glycoprotein</keyword>
<evidence type="ECO:0000259" key="14">
    <source>
        <dbReference type="SMART" id="SM00235"/>
    </source>
</evidence>
<comment type="caution">
    <text evidence="16">The sequence shown here is derived from an EMBL/GenBank/DDBJ whole genome shotgun (WGS) entry which is preliminary data.</text>
</comment>
<feature type="active site" evidence="10">
    <location>
        <position position="278"/>
    </location>
</feature>
<dbReference type="Gene3D" id="3.40.390.10">
    <property type="entry name" value="Collagenase (Catalytic Domain)"/>
    <property type="match status" value="1"/>
</dbReference>
<feature type="domain" description="Peptidase metallopeptidase" evidence="14">
    <location>
        <begin position="163"/>
        <end position="323"/>
    </location>
</feature>
<feature type="binding site" evidence="11">
    <location>
        <position position="217"/>
    </location>
    <ligand>
        <name>Ca(2+)</name>
        <dbReference type="ChEBI" id="CHEBI:29108"/>
        <label>2</label>
    </ligand>
</feature>
<evidence type="ECO:0000256" key="1">
    <source>
        <dbReference type="ARBA" id="ARBA00009614"/>
    </source>
</evidence>
<evidence type="ECO:0000256" key="3">
    <source>
        <dbReference type="ARBA" id="ARBA00022723"/>
    </source>
</evidence>
<evidence type="ECO:0000256" key="9">
    <source>
        <dbReference type="ARBA" id="ARBA00023180"/>
    </source>
</evidence>
<dbReference type="Pfam" id="PF00413">
    <property type="entry name" value="Peptidase_M10"/>
    <property type="match status" value="1"/>
</dbReference>
<dbReference type="InterPro" id="IPR036365">
    <property type="entry name" value="PGBD-like_sf"/>
</dbReference>
<accession>A0AA88EIB8</accession>
<dbReference type="InterPro" id="IPR021158">
    <property type="entry name" value="Pept_M10A_Zn_BS"/>
</dbReference>
<evidence type="ECO:0000256" key="10">
    <source>
        <dbReference type="PIRSR" id="PIRSR621190-1"/>
    </source>
</evidence>
<name>A0AA88EIB8_FICCA</name>
<evidence type="ECO:0000313" key="17">
    <source>
        <dbReference type="Proteomes" id="UP001187192"/>
    </source>
</evidence>
<dbReference type="SUPFAM" id="SSF55486">
    <property type="entry name" value="Metalloproteases ('zincins'), catalytic domain"/>
    <property type="match status" value="1"/>
</dbReference>
<feature type="binding site" evidence="11">
    <location>
        <position position="234"/>
    </location>
    <ligand>
        <name>Ca(2+)</name>
        <dbReference type="ChEBI" id="CHEBI:29108"/>
        <label>3</label>
    </ligand>
</feature>
<dbReference type="Proteomes" id="UP001187192">
    <property type="component" value="Unassembled WGS sequence"/>
</dbReference>
<dbReference type="PROSITE" id="PS00546">
    <property type="entry name" value="CYSTEINE_SWITCH"/>
    <property type="match status" value="1"/>
</dbReference>
<keyword evidence="3 11" id="KW-0479">Metal-binding</keyword>
<dbReference type="GO" id="GO:0030198">
    <property type="term" value="P:extracellular matrix organization"/>
    <property type="evidence" value="ECO:0007669"/>
    <property type="project" value="TreeGrafter"/>
</dbReference>
<feature type="binding site" evidence="11">
    <location>
        <position position="235"/>
    </location>
    <ligand>
        <name>Ca(2+)</name>
        <dbReference type="ChEBI" id="CHEBI:29108"/>
        <label>3</label>
    </ligand>
</feature>
<evidence type="ECO:0000313" key="15">
    <source>
        <dbReference type="EMBL" id="GMN75510.1"/>
    </source>
</evidence>
<feature type="binding site" description="in inhibited form" evidence="11">
    <location>
        <position position="126"/>
    </location>
    <ligand>
        <name>Zn(2+)</name>
        <dbReference type="ChEBI" id="CHEBI:29105"/>
        <label>2</label>
        <note>catalytic</note>
    </ligand>
</feature>
<feature type="signal peptide" evidence="13">
    <location>
        <begin position="1"/>
        <end position="21"/>
    </location>
</feature>
<dbReference type="GO" id="GO:0006508">
    <property type="term" value="P:proteolysis"/>
    <property type="evidence" value="ECO:0007669"/>
    <property type="project" value="UniProtKB-KW"/>
</dbReference>
<dbReference type="EMBL" id="BTGU01021091">
    <property type="protein sequence ID" value="GMN75512.1"/>
    <property type="molecule type" value="Genomic_DNA"/>
</dbReference>
<keyword evidence="6 11" id="KW-0862">Zinc</keyword>
<feature type="binding site" evidence="11">
    <location>
        <position position="257"/>
    </location>
    <ligand>
        <name>Ca(2+)</name>
        <dbReference type="ChEBI" id="CHEBI:29108"/>
        <label>3</label>
    </ligand>
</feature>
<feature type="binding site" evidence="11">
    <location>
        <position position="296"/>
    </location>
    <ligand>
        <name>Zn(2+)</name>
        <dbReference type="ChEBI" id="CHEBI:29105"/>
        <label>2</label>
        <note>catalytic</note>
    </ligand>
</feature>
<evidence type="ECO:0000256" key="7">
    <source>
        <dbReference type="ARBA" id="ARBA00023049"/>
    </source>
</evidence>
<feature type="binding site" evidence="11">
    <location>
        <position position="252"/>
    </location>
    <ligand>
        <name>Zn(2+)</name>
        <dbReference type="ChEBI" id="CHEBI:29105"/>
        <label>1</label>
    </ligand>
</feature>
<comment type="cofactor">
    <cofactor evidence="11">
        <name>Ca(2+)</name>
        <dbReference type="ChEBI" id="CHEBI:29108"/>
    </cofactor>
    <text evidence="11">Can bind about 5 Ca(2+) ions per subunit.</text>
</comment>
<dbReference type="InterPro" id="IPR001818">
    <property type="entry name" value="Pept_M10_metallopeptidase"/>
</dbReference>
<keyword evidence="4 13" id="KW-0732">Signal</keyword>
<feature type="binding site" evidence="11">
    <location>
        <position position="277"/>
    </location>
    <ligand>
        <name>Zn(2+)</name>
        <dbReference type="ChEBI" id="CHEBI:29105"/>
        <label>2</label>
        <note>catalytic</note>
    </ligand>
</feature>
<keyword evidence="17" id="KW-1185">Reference proteome</keyword>
<keyword evidence="5" id="KW-0378">Hydrolase</keyword>
<comment type="cofactor">
    <cofactor evidence="11">
        <name>Zn(2+)</name>
        <dbReference type="ChEBI" id="CHEBI:29105"/>
    </cofactor>
    <text evidence="11">Binds 2 Zn(2+) ions per subunit.</text>
</comment>
<dbReference type="GO" id="GO:0030574">
    <property type="term" value="P:collagen catabolic process"/>
    <property type="evidence" value="ECO:0007669"/>
    <property type="project" value="TreeGrafter"/>
</dbReference>
<evidence type="ECO:0000256" key="6">
    <source>
        <dbReference type="ARBA" id="ARBA00022833"/>
    </source>
</evidence>
<dbReference type="PANTHER" id="PTHR10201:SF311">
    <property type="entry name" value="PEPTIDASE METALLOPEPTIDASE DOMAIN-CONTAINING PROTEIN"/>
    <property type="match status" value="1"/>
</dbReference>
<sequence length="324" mass="36680">MAPKIFFSRSILLLLAILSLAKIQSKSHKHDAFEYINHLKGCHKGQNVSGLHHLKHYLENFGYLNYSDVVQNLEHRNDGAIENHANDDEFDDVLESAVKSYQRYFHLEVTGTLDPATVKQMTMPRCGVPDIINKSNKSTTSHQKVHKNRKLIHLVSHYSFFQGSPRWQKSHLTYRFRSSVAVPGTANIRSICASAFQRWARVSHFTFKEVSSNSQADIEIGFHRRSHGDNNPFDGFQGTLAHAFAPSRGWLHFDADETWSANPAGQNQVDIESVAVHEIGHVLGLGHEPNVPNAIMYPSFRYGATKRDLHEDDVRGIRALYGLT</sequence>
<dbReference type="InterPro" id="IPR002477">
    <property type="entry name" value="Peptidoglycan-bd-like"/>
</dbReference>
<keyword evidence="11" id="KW-0106">Calcium</keyword>
<dbReference type="PANTHER" id="PTHR10201">
    <property type="entry name" value="MATRIX METALLOPROTEINASE"/>
    <property type="match status" value="1"/>
</dbReference>
<gene>
    <name evidence="15" type="ORF">TIFTF001_056534</name>
    <name evidence="16" type="ORF">TIFTF001_056535</name>
</gene>
<dbReference type="SMART" id="SM00235">
    <property type="entry name" value="ZnMc"/>
    <property type="match status" value="1"/>
</dbReference>
<evidence type="ECO:0000256" key="11">
    <source>
        <dbReference type="PIRSR" id="PIRSR621190-2"/>
    </source>
</evidence>
<feature type="binding site" evidence="11">
    <location>
        <position position="229"/>
    </location>
    <ligand>
        <name>Zn(2+)</name>
        <dbReference type="ChEBI" id="CHEBI:29105"/>
        <label>1</label>
    </ligand>
</feature>
<keyword evidence="8" id="KW-0865">Zymogen</keyword>
<feature type="binding site" evidence="11">
    <location>
        <position position="287"/>
    </location>
    <ligand>
        <name>Zn(2+)</name>
        <dbReference type="ChEBI" id="CHEBI:29105"/>
        <label>2</label>
        <note>catalytic</note>
    </ligand>
</feature>
<evidence type="ECO:0000313" key="16">
    <source>
        <dbReference type="EMBL" id="GMN75512.1"/>
    </source>
</evidence>
<evidence type="ECO:0000256" key="4">
    <source>
        <dbReference type="ARBA" id="ARBA00022729"/>
    </source>
</evidence>
<feature type="binding site" evidence="11">
    <location>
        <position position="242"/>
    </location>
    <ligand>
        <name>Zn(2+)</name>
        <dbReference type="ChEBI" id="CHEBI:29105"/>
        <label>1</label>
    </ligand>
</feature>
<dbReference type="GO" id="GO:0031012">
    <property type="term" value="C:extracellular matrix"/>
    <property type="evidence" value="ECO:0007669"/>
    <property type="project" value="InterPro"/>
</dbReference>
<dbReference type="AlphaFoldDB" id="A0AA88EIB8"/>
<keyword evidence="2" id="KW-0645">Protease</keyword>
<reference evidence="16" key="1">
    <citation type="submission" date="2023-07" db="EMBL/GenBank/DDBJ databases">
        <title>draft genome sequence of fig (Ficus carica).</title>
        <authorList>
            <person name="Takahashi T."/>
            <person name="Nishimura K."/>
        </authorList>
    </citation>
    <scope>NUCLEOTIDE SEQUENCE</scope>
</reference>
<dbReference type="InterPro" id="IPR021190">
    <property type="entry name" value="Pept_M10A"/>
</dbReference>
<dbReference type="Pfam" id="PF01471">
    <property type="entry name" value="PG_binding_1"/>
    <property type="match status" value="1"/>
</dbReference>
<dbReference type="FunFam" id="3.40.390.10:FF:000018">
    <property type="entry name" value="Metalloendoproteinase 1"/>
    <property type="match status" value="1"/>
</dbReference>
<dbReference type="InterPro" id="IPR033739">
    <property type="entry name" value="M10A_MMP"/>
</dbReference>
<comment type="similarity">
    <text evidence="1">Belongs to the peptidase M10A family. Matrix metalloproteinases (MMPs) subfamily.</text>
</comment>
<dbReference type="EMBL" id="BTGU01021090">
    <property type="protein sequence ID" value="GMN75510.1"/>
    <property type="molecule type" value="Genomic_DNA"/>
</dbReference>
<feature type="chain" id="PRO_5041851696" description="Peptidase metallopeptidase domain-containing protein" evidence="13">
    <location>
        <begin position="22"/>
        <end position="324"/>
    </location>
</feature>
<protein>
    <recommendedName>
        <fullName evidence="14">Peptidase metallopeptidase domain-containing protein</fullName>
    </recommendedName>
</protein>
<dbReference type="SUPFAM" id="SSF47090">
    <property type="entry name" value="PGBD-like"/>
    <property type="match status" value="1"/>
</dbReference>
<evidence type="ECO:0000256" key="8">
    <source>
        <dbReference type="ARBA" id="ARBA00023145"/>
    </source>
</evidence>